<dbReference type="PANTHER" id="PTHR37946">
    <property type="entry name" value="SLL1969 PROTEIN"/>
    <property type="match status" value="1"/>
</dbReference>
<name>A0ABW4ZBG8_9BACT</name>
<feature type="domain" description="AB hydrolase-1" evidence="1">
    <location>
        <begin position="16"/>
        <end position="135"/>
    </location>
</feature>
<gene>
    <name evidence="2" type="ORF">ACFSW8_10410</name>
</gene>
<dbReference type="InterPro" id="IPR029058">
    <property type="entry name" value="AB_hydrolase_fold"/>
</dbReference>
<dbReference type="InterPro" id="IPR000073">
    <property type="entry name" value="AB_hydrolase_1"/>
</dbReference>
<comment type="caution">
    <text evidence="2">The sequence shown here is derived from an EMBL/GenBank/DDBJ whole genome shotgun (WGS) entry which is preliminary data.</text>
</comment>
<sequence length="220" mass="24372">MPWHKAELRGDGRELVICLHGLWRSKWAMEPIARQCIKSGFSCLNVPYPSFKESLGEMVERLDGIVRKEGAGYEKVHLVTHSLGGVIARRYLETCEHSRCEKVLMIAPPLHGSKIIDWLSGSPLRKVLGPAGEFLSTESMAHESGVIAHDVNAAVIMGDRVKIPLLHHVIDEESDGIVRVDAGRVGGLSDFKVVHADHTFITSHPDVLESVDCFLRRGKL</sequence>
<dbReference type="PANTHER" id="PTHR37946:SF1">
    <property type="entry name" value="SLL1969 PROTEIN"/>
    <property type="match status" value="1"/>
</dbReference>
<dbReference type="Proteomes" id="UP001597389">
    <property type="component" value="Unassembled WGS sequence"/>
</dbReference>
<dbReference type="SUPFAM" id="SSF53474">
    <property type="entry name" value="alpha/beta-Hydrolases"/>
    <property type="match status" value="1"/>
</dbReference>
<accession>A0ABW4ZBG8</accession>
<keyword evidence="3" id="KW-1185">Reference proteome</keyword>
<dbReference type="RefSeq" id="WP_377178176.1">
    <property type="nucleotide sequence ID" value="NZ_JBHUJB010000043.1"/>
</dbReference>
<proteinExistence type="predicted"/>
<dbReference type="EMBL" id="JBHUJB010000043">
    <property type="protein sequence ID" value="MFD2159311.1"/>
    <property type="molecule type" value="Genomic_DNA"/>
</dbReference>
<evidence type="ECO:0000259" key="1">
    <source>
        <dbReference type="Pfam" id="PF12697"/>
    </source>
</evidence>
<reference evidence="3" key="1">
    <citation type="journal article" date="2019" name="Int. J. Syst. Evol. Microbiol.">
        <title>The Global Catalogue of Microorganisms (GCM) 10K type strain sequencing project: providing services to taxonomists for standard genome sequencing and annotation.</title>
        <authorList>
            <consortium name="The Broad Institute Genomics Platform"/>
            <consortium name="The Broad Institute Genome Sequencing Center for Infectious Disease"/>
            <person name="Wu L."/>
            <person name="Ma J."/>
        </authorList>
    </citation>
    <scope>NUCLEOTIDE SEQUENCE [LARGE SCALE GENOMIC DNA]</scope>
    <source>
        <strain evidence="3">CCUG 57942</strain>
    </source>
</reference>
<dbReference type="Gene3D" id="3.40.50.1820">
    <property type="entry name" value="alpha/beta hydrolase"/>
    <property type="match status" value="1"/>
</dbReference>
<organism evidence="2 3">
    <name type="scientific">Rubritalea tangerina</name>
    <dbReference type="NCBI Taxonomy" id="430798"/>
    <lineage>
        <taxon>Bacteria</taxon>
        <taxon>Pseudomonadati</taxon>
        <taxon>Verrucomicrobiota</taxon>
        <taxon>Verrucomicrobiia</taxon>
        <taxon>Verrucomicrobiales</taxon>
        <taxon>Rubritaleaceae</taxon>
        <taxon>Rubritalea</taxon>
    </lineage>
</organism>
<dbReference type="Pfam" id="PF12697">
    <property type="entry name" value="Abhydrolase_6"/>
    <property type="match status" value="1"/>
</dbReference>
<evidence type="ECO:0000313" key="3">
    <source>
        <dbReference type="Proteomes" id="UP001597389"/>
    </source>
</evidence>
<protein>
    <submittedName>
        <fullName evidence="2">Esterase/lipase family protein</fullName>
    </submittedName>
</protein>
<evidence type="ECO:0000313" key="2">
    <source>
        <dbReference type="EMBL" id="MFD2159311.1"/>
    </source>
</evidence>